<comment type="similarity">
    <text evidence="2">Belongs to the LysR transcriptional regulatory family.</text>
</comment>
<dbReference type="SUPFAM" id="SSF46785">
    <property type="entry name" value="Winged helix' DNA-binding domain"/>
    <property type="match status" value="1"/>
</dbReference>
<dbReference type="Proteomes" id="UP000030377">
    <property type="component" value="Unassembled WGS sequence"/>
</dbReference>
<evidence type="ECO:0000256" key="1">
    <source>
        <dbReference type="ARBA" id="ARBA00003502"/>
    </source>
</evidence>
<evidence type="ECO:0000313" key="7">
    <source>
        <dbReference type="EMBL" id="KGT80187.1"/>
    </source>
</evidence>
<evidence type="ECO:0000256" key="4">
    <source>
        <dbReference type="ARBA" id="ARBA00023125"/>
    </source>
</evidence>
<dbReference type="GO" id="GO:0006351">
    <property type="term" value="P:DNA-templated transcription"/>
    <property type="evidence" value="ECO:0007669"/>
    <property type="project" value="TreeGrafter"/>
</dbReference>
<dbReference type="Gene3D" id="1.10.10.10">
    <property type="entry name" value="Winged helix-like DNA-binding domain superfamily/Winged helix DNA-binding domain"/>
    <property type="match status" value="1"/>
</dbReference>
<dbReference type="PANTHER" id="PTHR30537:SF5">
    <property type="entry name" value="HTH-TYPE TRANSCRIPTIONAL ACTIVATOR TTDR-RELATED"/>
    <property type="match status" value="1"/>
</dbReference>
<dbReference type="InterPro" id="IPR005119">
    <property type="entry name" value="LysR_subst-bd"/>
</dbReference>
<evidence type="ECO:0000256" key="2">
    <source>
        <dbReference type="ARBA" id="ARBA00009437"/>
    </source>
</evidence>
<dbReference type="PROSITE" id="PS50931">
    <property type="entry name" value="HTH_LYSR"/>
    <property type="match status" value="1"/>
</dbReference>
<dbReference type="InterPro" id="IPR058163">
    <property type="entry name" value="LysR-type_TF_proteobact-type"/>
</dbReference>
<dbReference type="InterPro" id="IPR000847">
    <property type="entry name" value="LysR_HTH_N"/>
</dbReference>
<dbReference type="EMBL" id="JRPN01000005">
    <property type="protein sequence ID" value="KGT80187.1"/>
    <property type="molecule type" value="Genomic_DNA"/>
</dbReference>
<dbReference type="RefSeq" id="WP_028158422.1">
    <property type="nucleotide sequence ID" value="NZ_CP081350.1"/>
</dbReference>
<evidence type="ECO:0000313" key="8">
    <source>
        <dbReference type="Proteomes" id="UP000030377"/>
    </source>
</evidence>
<evidence type="ECO:0000256" key="3">
    <source>
        <dbReference type="ARBA" id="ARBA00023015"/>
    </source>
</evidence>
<dbReference type="GO" id="GO:0003700">
    <property type="term" value="F:DNA-binding transcription factor activity"/>
    <property type="evidence" value="ECO:0007669"/>
    <property type="project" value="InterPro"/>
</dbReference>
<dbReference type="SUPFAM" id="SSF53850">
    <property type="entry name" value="Periplasmic binding protein-like II"/>
    <property type="match status" value="1"/>
</dbReference>
<keyword evidence="5" id="KW-0804">Transcription</keyword>
<comment type="function">
    <text evidence="1">NodD regulates the expression of the nodABCFE genes which encode other nodulation proteins. NodD is also a negative regulator of its own expression. Binds flavonoids as inducers.</text>
</comment>
<dbReference type="PANTHER" id="PTHR30537">
    <property type="entry name" value="HTH-TYPE TRANSCRIPTIONAL REGULATOR"/>
    <property type="match status" value="1"/>
</dbReference>
<dbReference type="Pfam" id="PF00126">
    <property type="entry name" value="HTH_1"/>
    <property type="match status" value="1"/>
</dbReference>
<keyword evidence="3" id="KW-0805">Transcription regulation</keyword>
<reference evidence="7 8" key="1">
    <citation type="submission" date="2014-09" db="EMBL/GenBank/DDBJ databases">
        <title>Draft genome of Bradyrhizobium japonicum Is-34.</title>
        <authorList>
            <person name="Tsurumaru H."/>
            <person name="Yamakawa T."/>
            <person name="Hashimoto S."/>
            <person name="Okizaki K."/>
            <person name="Kanesaki Y."/>
            <person name="Yoshikawa H."/>
            <person name="Yajima S."/>
        </authorList>
    </citation>
    <scope>NUCLEOTIDE SEQUENCE [LARGE SCALE GENOMIC DNA]</scope>
    <source>
        <strain evidence="7 8">Is-34</strain>
    </source>
</reference>
<dbReference type="CDD" id="cd08432">
    <property type="entry name" value="PBP2_GcdR_TrpI_HvrB_AmpR_like"/>
    <property type="match status" value="1"/>
</dbReference>
<comment type="caution">
    <text evidence="7">The sequence shown here is derived from an EMBL/GenBank/DDBJ whole genome shotgun (WGS) entry which is preliminary data.</text>
</comment>
<keyword evidence="4" id="KW-0238">DNA-binding</keyword>
<sequence length="301" mass="33860">MQIPFRAIIVFHAVARAGSISRAADELRVTPSAVSQQIQALELHLGTALTSRVGRNITLTEAGERYFEMISREIEHVTDVTQHVRGIRSATTLTVRAAPSVSSKWLLPRLASFVDANPDIELRLDGTNEPTDFRKENVDLEIRHGEGGWAGLFVESLGKERFFPLCAPSSFAAGSLAAQDLLEHRLIHSVKSQMQWPRWFTEAGIEPAERWKRVLFDRSHMAIDAAVDGLGIGLESELLAWRELRDGRLVCPVKNPPEVTLTTQWIVCPHGHLRHRKTRTFLDWLRGERDAWSARQGARII</sequence>
<dbReference type="Pfam" id="PF03466">
    <property type="entry name" value="LysR_substrate"/>
    <property type="match status" value="1"/>
</dbReference>
<organism evidence="7 8">
    <name type="scientific">Bradyrhizobium japonicum</name>
    <dbReference type="NCBI Taxonomy" id="375"/>
    <lineage>
        <taxon>Bacteria</taxon>
        <taxon>Pseudomonadati</taxon>
        <taxon>Pseudomonadota</taxon>
        <taxon>Alphaproteobacteria</taxon>
        <taxon>Hyphomicrobiales</taxon>
        <taxon>Nitrobacteraceae</taxon>
        <taxon>Bradyrhizobium</taxon>
    </lineage>
</organism>
<name>A0A0A3Y0F6_BRAJP</name>
<dbReference type="InterPro" id="IPR036390">
    <property type="entry name" value="WH_DNA-bd_sf"/>
</dbReference>
<protein>
    <submittedName>
        <fullName evidence="7">LysR family transcriptional regulator</fullName>
    </submittedName>
</protein>
<dbReference type="Gene3D" id="3.40.190.10">
    <property type="entry name" value="Periplasmic binding protein-like II"/>
    <property type="match status" value="2"/>
</dbReference>
<accession>A0A0A3Y0F6</accession>
<dbReference type="GO" id="GO:0043565">
    <property type="term" value="F:sequence-specific DNA binding"/>
    <property type="evidence" value="ECO:0007669"/>
    <property type="project" value="TreeGrafter"/>
</dbReference>
<feature type="domain" description="HTH lysR-type" evidence="6">
    <location>
        <begin position="3"/>
        <end position="60"/>
    </location>
</feature>
<dbReference type="AlphaFoldDB" id="A0A0A3Y0F6"/>
<evidence type="ECO:0000259" key="6">
    <source>
        <dbReference type="PROSITE" id="PS50931"/>
    </source>
</evidence>
<evidence type="ECO:0000256" key="5">
    <source>
        <dbReference type="ARBA" id="ARBA00023163"/>
    </source>
</evidence>
<proteinExistence type="inferred from homology"/>
<dbReference type="InterPro" id="IPR036388">
    <property type="entry name" value="WH-like_DNA-bd_sf"/>
</dbReference>
<dbReference type="FunFam" id="1.10.10.10:FF:000001">
    <property type="entry name" value="LysR family transcriptional regulator"/>
    <property type="match status" value="1"/>
</dbReference>
<gene>
    <name evidence="7" type="ORF">MA20_09080</name>
</gene>